<evidence type="ECO:0000259" key="5">
    <source>
        <dbReference type="PROSITE" id="PS50977"/>
    </source>
</evidence>
<feature type="domain" description="HTH tetR-type" evidence="5">
    <location>
        <begin position="17"/>
        <end position="77"/>
    </location>
</feature>
<dbReference type="InterPro" id="IPR009057">
    <property type="entry name" value="Homeodomain-like_sf"/>
</dbReference>
<gene>
    <name evidence="6" type="ORF">GCM10011494_26560</name>
</gene>
<reference evidence="6" key="1">
    <citation type="journal article" date="2014" name="Int. J. Syst. Evol. Microbiol.">
        <title>Complete genome sequence of Corynebacterium casei LMG S-19264T (=DSM 44701T), isolated from a smear-ripened cheese.</title>
        <authorList>
            <consortium name="US DOE Joint Genome Institute (JGI-PGF)"/>
            <person name="Walter F."/>
            <person name="Albersmeier A."/>
            <person name="Kalinowski J."/>
            <person name="Ruckert C."/>
        </authorList>
    </citation>
    <scope>NUCLEOTIDE SEQUENCE</scope>
    <source>
        <strain evidence="6">CGMCC 1.15095</strain>
    </source>
</reference>
<sequence>MATPVAPVPRRAGRPGTLSRELIVTEALELLDEVGVQQFSVNKLAKRLNVSAMSFYNYFTGVDALLQAVADRVFTLFPMPAPAARWQDFLSAWLDAMAAHVRRYPVALKVIAWDGNLSAGWLRAWLPVLEIIAAHEPDSRRRKAIAYWLSLSALGVMNALVNEPTGPSQLPDELIEDLPSPQHDLLLSLYGGSPPSDSEAVVGYAFANIIAGLERFFDHAV</sequence>
<dbReference type="RefSeq" id="WP_188772030.1">
    <property type="nucleotide sequence ID" value="NZ_BMHK01000018.1"/>
</dbReference>
<dbReference type="PANTHER" id="PTHR30055:SF151">
    <property type="entry name" value="TRANSCRIPTIONAL REGULATORY PROTEIN"/>
    <property type="match status" value="1"/>
</dbReference>
<dbReference type="PROSITE" id="PS50977">
    <property type="entry name" value="HTH_TETR_2"/>
    <property type="match status" value="1"/>
</dbReference>
<reference evidence="6" key="2">
    <citation type="submission" date="2020-09" db="EMBL/GenBank/DDBJ databases">
        <authorList>
            <person name="Sun Q."/>
            <person name="Zhou Y."/>
        </authorList>
    </citation>
    <scope>NUCLEOTIDE SEQUENCE</scope>
    <source>
        <strain evidence="6">CGMCC 1.15095</strain>
    </source>
</reference>
<proteinExistence type="predicted"/>
<comment type="caution">
    <text evidence="6">The sequence shown here is derived from an EMBL/GenBank/DDBJ whole genome shotgun (WGS) entry which is preliminary data.</text>
</comment>
<keyword evidence="7" id="KW-1185">Reference proteome</keyword>
<evidence type="ECO:0000313" key="6">
    <source>
        <dbReference type="EMBL" id="GGC06646.1"/>
    </source>
</evidence>
<name>A0A916TTF7_9SPHN</name>
<dbReference type="GO" id="GO:0000976">
    <property type="term" value="F:transcription cis-regulatory region binding"/>
    <property type="evidence" value="ECO:0007669"/>
    <property type="project" value="TreeGrafter"/>
</dbReference>
<evidence type="ECO:0000256" key="2">
    <source>
        <dbReference type="ARBA" id="ARBA00023125"/>
    </source>
</evidence>
<dbReference type="SUPFAM" id="SSF46689">
    <property type="entry name" value="Homeodomain-like"/>
    <property type="match status" value="1"/>
</dbReference>
<dbReference type="InterPro" id="IPR050109">
    <property type="entry name" value="HTH-type_TetR-like_transc_reg"/>
</dbReference>
<keyword evidence="1" id="KW-0805">Transcription regulation</keyword>
<evidence type="ECO:0000256" key="3">
    <source>
        <dbReference type="ARBA" id="ARBA00023163"/>
    </source>
</evidence>
<accession>A0A916TTF7</accession>
<dbReference type="EMBL" id="BMHK01000018">
    <property type="protein sequence ID" value="GGC06646.1"/>
    <property type="molecule type" value="Genomic_DNA"/>
</dbReference>
<dbReference type="InterPro" id="IPR001647">
    <property type="entry name" value="HTH_TetR"/>
</dbReference>
<dbReference type="GO" id="GO:0003700">
    <property type="term" value="F:DNA-binding transcription factor activity"/>
    <property type="evidence" value="ECO:0007669"/>
    <property type="project" value="TreeGrafter"/>
</dbReference>
<keyword evidence="2 4" id="KW-0238">DNA-binding</keyword>
<keyword evidence="3" id="KW-0804">Transcription</keyword>
<dbReference type="Gene3D" id="1.10.357.10">
    <property type="entry name" value="Tetracycline Repressor, domain 2"/>
    <property type="match status" value="1"/>
</dbReference>
<feature type="DNA-binding region" description="H-T-H motif" evidence="4">
    <location>
        <begin position="40"/>
        <end position="59"/>
    </location>
</feature>
<evidence type="ECO:0000256" key="1">
    <source>
        <dbReference type="ARBA" id="ARBA00023015"/>
    </source>
</evidence>
<evidence type="ECO:0000313" key="7">
    <source>
        <dbReference type="Proteomes" id="UP000608154"/>
    </source>
</evidence>
<dbReference type="AlphaFoldDB" id="A0A916TTF7"/>
<evidence type="ECO:0000256" key="4">
    <source>
        <dbReference type="PROSITE-ProRule" id="PRU00335"/>
    </source>
</evidence>
<dbReference type="Proteomes" id="UP000608154">
    <property type="component" value="Unassembled WGS sequence"/>
</dbReference>
<protein>
    <recommendedName>
        <fullName evidence="5">HTH tetR-type domain-containing protein</fullName>
    </recommendedName>
</protein>
<organism evidence="6 7">
    <name type="scientific">Novosphingobium endophyticum</name>
    <dbReference type="NCBI Taxonomy" id="1955250"/>
    <lineage>
        <taxon>Bacteria</taxon>
        <taxon>Pseudomonadati</taxon>
        <taxon>Pseudomonadota</taxon>
        <taxon>Alphaproteobacteria</taxon>
        <taxon>Sphingomonadales</taxon>
        <taxon>Sphingomonadaceae</taxon>
        <taxon>Novosphingobium</taxon>
    </lineage>
</organism>
<dbReference type="PANTHER" id="PTHR30055">
    <property type="entry name" value="HTH-TYPE TRANSCRIPTIONAL REGULATOR RUTR"/>
    <property type="match status" value="1"/>
</dbReference>
<dbReference type="Pfam" id="PF00440">
    <property type="entry name" value="TetR_N"/>
    <property type="match status" value="1"/>
</dbReference>